<feature type="transmembrane region" description="Helical" evidence="20">
    <location>
        <begin position="659"/>
        <end position="682"/>
    </location>
</feature>
<evidence type="ECO:0000256" key="4">
    <source>
        <dbReference type="ARBA" id="ARBA00004141"/>
    </source>
</evidence>
<feature type="transmembrane region" description="Helical" evidence="20">
    <location>
        <begin position="178"/>
        <end position="196"/>
    </location>
</feature>
<evidence type="ECO:0000313" key="22">
    <source>
        <dbReference type="Proteomes" id="UP000694844"/>
    </source>
</evidence>
<evidence type="ECO:0000256" key="19">
    <source>
        <dbReference type="RuleBase" id="RU000405"/>
    </source>
</evidence>
<keyword evidence="6 20" id="KW-0812">Transmembrane</keyword>
<dbReference type="FunFam" id="3.30.70.1230:FF:000001">
    <property type="entry name" value="Adenylate cyclase"/>
    <property type="match status" value="1"/>
</dbReference>
<reference evidence="23" key="1">
    <citation type="submission" date="2025-08" db="UniProtKB">
        <authorList>
            <consortium name="RefSeq"/>
        </authorList>
    </citation>
    <scope>IDENTIFICATION</scope>
    <source>
        <tissue evidence="23">Whole sample</tissue>
    </source>
</reference>
<dbReference type="PANTHER" id="PTHR45627:SF16">
    <property type="entry name" value="ADENYLATE CYCLASE"/>
    <property type="match status" value="1"/>
</dbReference>
<evidence type="ECO:0000256" key="20">
    <source>
        <dbReference type="SAM" id="Phobius"/>
    </source>
</evidence>
<feature type="domain" description="Guanylate cyclase" evidence="21">
    <location>
        <begin position="347"/>
        <end position="474"/>
    </location>
</feature>
<evidence type="ECO:0000256" key="9">
    <source>
        <dbReference type="ARBA" id="ARBA00022741"/>
    </source>
</evidence>
<dbReference type="InterPro" id="IPR001054">
    <property type="entry name" value="A/G_cyclase"/>
</dbReference>
<feature type="domain" description="Guanylate cyclase" evidence="21">
    <location>
        <begin position="928"/>
        <end position="1066"/>
    </location>
</feature>
<dbReference type="FunFam" id="3.30.70.1230:FF:000002">
    <property type="entry name" value="Adenylate cyclase"/>
    <property type="match status" value="1"/>
</dbReference>
<feature type="transmembrane region" description="Helical" evidence="20">
    <location>
        <begin position="146"/>
        <end position="166"/>
    </location>
</feature>
<evidence type="ECO:0000256" key="8">
    <source>
        <dbReference type="ARBA" id="ARBA00022737"/>
    </source>
</evidence>
<comment type="cofactor">
    <cofactor evidence="2">
        <name>Mn(2+)</name>
        <dbReference type="ChEBI" id="CHEBI:29035"/>
    </cofactor>
</comment>
<comment type="function">
    <text evidence="17">Catalyzes the formation of the signaling molecule cAMP in response to G-protein signaling.</text>
</comment>
<evidence type="ECO:0000256" key="13">
    <source>
        <dbReference type="ARBA" id="ARBA00022998"/>
    </source>
</evidence>
<evidence type="ECO:0000256" key="2">
    <source>
        <dbReference type="ARBA" id="ARBA00001936"/>
    </source>
</evidence>
<evidence type="ECO:0000256" key="17">
    <source>
        <dbReference type="PIRNR" id="PIRNR039050"/>
    </source>
</evidence>
<evidence type="ECO:0000256" key="1">
    <source>
        <dbReference type="ARBA" id="ARBA00001593"/>
    </source>
</evidence>
<accession>A0A8B8BI87</accession>
<keyword evidence="22" id="KW-1185">Reference proteome</keyword>
<keyword evidence="16 17" id="KW-0456">Lyase</keyword>
<feature type="binding site" evidence="18">
    <location>
        <begin position="394"/>
        <end position="396"/>
    </location>
    <ligand>
        <name>ATP</name>
        <dbReference type="ChEBI" id="CHEBI:30616"/>
    </ligand>
</feature>
<protein>
    <recommendedName>
        <fullName evidence="5 17">adenylate cyclase</fullName>
        <ecNumber evidence="5 17">4.6.1.1</ecNumber>
    </recommendedName>
</protein>
<evidence type="ECO:0000259" key="21">
    <source>
        <dbReference type="PROSITE" id="PS50125"/>
    </source>
</evidence>
<dbReference type="GO" id="GO:0035556">
    <property type="term" value="P:intracellular signal transduction"/>
    <property type="evidence" value="ECO:0007669"/>
    <property type="project" value="InterPro"/>
</dbReference>
<evidence type="ECO:0000256" key="10">
    <source>
        <dbReference type="ARBA" id="ARBA00022840"/>
    </source>
</evidence>
<evidence type="ECO:0000256" key="18">
    <source>
        <dbReference type="PIRSR" id="PIRSR039050-50"/>
    </source>
</evidence>
<evidence type="ECO:0000256" key="11">
    <source>
        <dbReference type="ARBA" id="ARBA00022842"/>
    </source>
</evidence>
<feature type="transmembrane region" description="Helical" evidence="20">
    <location>
        <begin position="629"/>
        <end position="653"/>
    </location>
</feature>
<dbReference type="InterPro" id="IPR032628">
    <property type="entry name" value="AC_N"/>
</dbReference>
<feature type="binding site" evidence="18">
    <location>
        <begin position="352"/>
        <end position="357"/>
    </location>
    <ligand>
        <name>ATP</name>
        <dbReference type="ChEBI" id="CHEBI:30616"/>
    </ligand>
</feature>
<keyword evidence="14 17" id="KW-0472">Membrane</keyword>
<dbReference type="PANTHER" id="PTHR45627">
    <property type="entry name" value="ADENYLATE CYCLASE TYPE 1"/>
    <property type="match status" value="1"/>
</dbReference>
<evidence type="ECO:0000256" key="7">
    <source>
        <dbReference type="ARBA" id="ARBA00022723"/>
    </source>
</evidence>
<dbReference type="OrthoDB" id="2107370at2759"/>
<evidence type="ECO:0000313" key="23">
    <source>
        <dbReference type="RefSeq" id="XP_022303072.1"/>
    </source>
</evidence>
<feature type="transmembrane region" description="Helical" evidence="20">
    <location>
        <begin position="796"/>
        <end position="818"/>
    </location>
</feature>
<gene>
    <name evidence="23" type="primary">LOC111110751</name>
</gene>
<dbReference type="RefSeq" id="XP_022303072.1">
    <property type="nucleotide sequence ID" value="XM_022447364.1"/>
</dbReference>
<comment type="subcellular location">
    <subcellularLocation>
        <location evidence="4">Membrane</location>
        <topology evidence="4">Multi-pass membrane protein</topology>
    </subcellularLocation>
</comment>
<evidence type="ECO:0000256" key="6">
    <source>
        <dbReference type="ARBA" id="ARBA00022692"/>
    </source>
</evidence>
<dbReference type="PIRSF" id="PIRSF039050">
    <property type="entry name" value="Ade_cyc"/>
    <property type="match status" value="1"/>
</dbReference>
<feature type="transmembrane region" description="Helical" evidence="20">
    <location>
        <begin position="703"/>
        <end position="723"/>
    </location>
</feature>
<keyword evidence="9 17" id="KW-0547">Nucleotide-binding</keyword>
<evidence type="ECO:0000256" key="14">
    <source>
        <dbReference type="ARBA" id="ARBA00023136"/>
    </source>
</evidence>
<dbReference type="GO" id="GO:0005886">
    <property type="term" value="C:plasma membrane"/>
    <property type="evidence" value="ECO:0007669"/>
    <property type="project" value="InterPro"/>
</dbReference>
<dbReference type="InterPro" id="IPR029787">
    <property type="entry name" value="Nucleotide_cyclase"/>
</dbReference>
<feature type="binding site" evidence="18">
    <location>
        <position position="980"/>
    </location>
    <ligand>
        <name>ATP</name>
        <dbReference type="ChEBI" id="CHEBI:30616"/>
    </ligand>
</feature>
<evidence type="ECO:0000256" key="15">
    <source>
        <dbReference type="ARBA" id="ARBA00023180"/>
    </source>
</evidence>
<keyword evidence="13 17" id="KW-0115">cAMP biosynthesis</keyword>
<dbReference type="PROSITE" id="PS00452">
    <property type="entry name" value="GUANYLATE_CYCLASE_1"/>
    <property type="match status" value="2"/>
</dbReference>
<dbReference type="SMART" id="SM00044">
    <property type="entry name" value="CYCc"/>
    <property type="match status" value="2"/>
</dbReference>
<dbReference type="InterPro" id="IPR030672">
    <property type="entry name" value="Adcy"/>
</dbReference>
<keyword evidence="15" id="KW-0325">Glycoprotein</keyword>
<dbReference type="AlphaFoldDB" id="A0A8B8BI87"/>
<dbReference type="KEGG" id="cvn:111110751"/>
<comment type="similarity">
    <text evidence="17 19">Belongs to the adenylyl cyclase class-4/guanylyl cyclase family.</text>
</comment>
<dbReference type="Pfam" id="PF06327">
    <property type="entry name" value="Adcy_cons_dom"/>
    <property type="match status" value="1"/>
</dbReference>
<feature type="transmembrane region" description="Helical" evidence="20">
    <location>
        <begin position="202"/>
        <end position="221"/>
    </location>
</feature>
<dbReference type="Pfam" id="PF16214">
    <property type="entry name" value="AC_N"/>
    <property type="match status" value="1"/>
</dbReference>
<keyword evidence="10 17" id="KW-0067">ATP-binding</keyword>
<feature type="binding site" evidence="18">
    <location>
        <position position="440"/>
    </location>
    <ligand>
        <name>ATP</name>
        <dbReference type="ChEBI" id="CHEBI:30616"/>
    </ligand>
</feature>
<dbReference type="GO" id="GO:0005524">
    <property type="term" value="F:ATP binding"/>
    <property type="evidence" value="ECO:0007669"/>
    <property type="project" value="UniProtKB-UniRule"/>
</dbReference>
<dbReference type="SUPFAM" id="SSF55073">
    <property type="entry name" value="Nucleotide cyclase"/>
    <property type="match status" value="2"/>
</dbReference>
<feature type="binding site" evidence="18">
    <location>
        <begin position="1053"/>
        <end position="1055"/>
    </location>
    <ligand>
        <name>ATP</name>
        <dbReference type="ChEBI" id="CHEBI:30616"/>
    </ligand>
</feature>
<feature type="transmembrane region" description="Helical" evidence="20">
    <location>
        <begin position="120"/>
        <end position="140"/>
    </location>
</feature>
<sequence>MAQNSEFTRIQSQKEIKPRACGIHVRSVKVAPLDAPQGSTSVLGQKSAWDTVRSRYRTGKGASVETPVEPYRDDENGSKRISNCPDISSVSQVFRSKKFANPKLERLYQRYFFKLNQNNLTILMGVLSVISVLLIIFYYVSGATLPARGINLGIIFFALIVLQVVCNKGSFDQQQMVIVSYIILALVCGITILITLDSEPRTISDGVWCTMIFIYLIYTMLPIRMRLSVLSGIFVSMIHVGCTLQRNFTDSFLWKQLLSNVLIFMAVNVAGIFTHYPTEQAQRQAFLETRRCIEARLTTQRENQEQERLLLSVLPRHVAMEMKADIAGNTKDTMFHKIYIQRHENVSILFADMCGFTQLSSQCTAQELVQLLNELFARFDRLAADNYCLRIKILGDCYYCVSGLPEPRPDHAQCCVEMGLDMIDAISLVRNVTGVDVNMRVGIHSGRVHCGVIGLRKWQFDVWSNDVTLANNMEAGGMPGRVHITKETLDCLHGEYEVETGNGAERNAFIRENKIETFLIVADPNKAREKPRTLPNMRSRNSLAIHGTSKDMKLMGYNNDRNANIHNKLGFGDNMETKDPDEEVNEYLGRAIDARSIDRLRSEHVKVFPLRFLKPDLEEKFHRVRDSMFVSHLACNLLLLILICAIQLVIIPHSVIMTVFYPFTITINAFSFLLVFCEKFMCSPRAVRRLASLIASHKWLNQLVYILAVLCLYFSAFIAMVILDTSSLVPCLQSLFHTNRINTTLISLANISMGTEVNVCHPVVATSHFPEYFSFCVVLSMISCAVFVHNSSVLKMVLLSVMSITYLIVAQVFFINIFDNRDILVRYNAGRALGERGSSIALRWETIILFVVLTVILSIHAQQVESTARLDFLWKIQATEEKEEMESLRAYNLRLLANILPLNVAEHFLKTQFKKDEEMYYQDCDNACIMFASISNFSEFYMELEANNEGVECLRLLNEIIADYDEILGEERFRCIEKIKTIGYTYMGASGLTPETNYSDMSHVVAMAEFAFSIRDLLQNVNQHSFNNFKMRVGMNVGPVVAGVIGARKPHYDIWGNSVNVASRMDSTGVPDYIQVTSEVYNILSVKGYMLQCRGMVKVKGKGDMLTYFLVGRPQRPPISIQETLSHTKSNNERSYM</sequence>
<evidence type="ECO:0000256" key="3">
    <source>
        <dbReference type="ARBA" id="ARBA00001946"/>
    </source>
</evidence>
<dbReference type="GO" id="GO:0007189">
    <property type="term" value="P:adenylate cyclase-activating G protein-coupled receptor signaling pathway"/>
    <property type="evidence" value="ECO:0007669"/>
    <property type="project" value="TreeGrafter"/>
</dbReference>
<name>A0A8B8BI87_CRAVI</name>
<dbReference type="Pfam" id="PF00211">
    <property type="entry name" value="Guanylate_cyc"/>
    <property type="match status" value="2"/>
</dbReference>
<dbReference type="PROSITE" id="PS50125">
    <property type="entry name" value="GUANYLATE_CYCLASE_2"/>
    <property type="match status" value="2"/>
</dbReference>
<evidence type="ECO:0000256" key="5">
    <source>
        <dbReference type="ARBA" id="ARBA00012201"/>
    </source>
</evidence>
<keyword evidence="11 17" id="KW-0460">Magnesium</keyword>
<organism evidence="22 23">
    <name type="scientific">Crassostrea virginica</name>
    <name type="common">Eastern oyster</name>
    <dbReference type="NCBI Taxonomy" id="6565"/>
    <lineage>
        <taxon>Eukaryota</taxon>
        <taxon>Metazoa</taxon>
        <taxon>Spiralia</taxon>
        <taxon>Lophotrochozoa</taxon>
        <taxon>Mollusca</taxon>
        <taxon>Bivalvia</taxon>
        <taxon>Autobranchia</taxon>
        <taxon>Pteriomorphia</taxon>
        <taxon>Ostreida</taxon>
        <taxon>Ostreoidea</taxon>
        <taxon>Ostreidae</taxon>
        <taxon>Crassostrea</taxon>
    </lineage>
</organism>
<keyword evidence="8" id="KW-0677">Repeat</keyword>
<dbReference type="InterPro" id="IPR009398">
    <property type="entry name" value="Adcy_conserved_dom"/>
</dbReference>
<evidence type="ECO:0000256" key="16">
    <source>
        <dbReference type="ARBA" id="ARBA00023239"/>
    </source>
</evidence>
<feature type="transmembrane region" description="Helical" evidence="20">
    <location>
        <begin position="838"/>
        <end position="859"/>
    </location>
</feature>
<dbReference type="GeneID" id="111110751"/>
<dbReference type="Gene3D" id="3.30.70.1230">
    <property type="entry name" value="Nucleotide cyclase"/>
    <property type="match status" value="2"/>
</dbReference>
<dbReference type="EC" id="4.6.1.1" evidence="5 17"/>
<dbReference type="GO" id="GO:0046872">
    <property type="term" value="F:metal ion binding"/>
    <property type="evidence" value="ECO:0007669"/>
    <property type="project" value="UniProtKB-KW"/>
</dbReference>
<dbReference type="GO" id="GO:0006171">
    <property type="term" value="P:cAMP biosynthetic process"/>
    <property type="evidence" value="ECO:0007669"/>
    <property type="project" value="UniProtKB-KW"/>
</dbReference>
<dbReference type="CDD" id="cd07302">
    <property type="entry name" value="CHD"/>
    <property type="match status" value="2"/>
</dbReference>
<dbReference type="InterPro" id="IPR018297">
    <property type="entry name" value="A/G_cyclase_CS"/>
</dbReference>
<comment type="catalytic activity">
    <reaction evidence="1 17">
        <text>ATP = 3',5'-cyclic AMP + diphosphate</text>
        <dbReference type="Rhea" id="RHEA:15389"/>
        <dbReference type="ChEBI" id="CHEBI:30616"/>
        <dbReference type="ChEBI" id="CHEBI:33019"/>
        <dbReference type="ChEBI" id="CHEBI:58165"/>
        <dbReference type="EC" id="4.6.1.1"/>
    </reaction>
</comment>
<dbReference type="GO" id="GO:0004016">
    <property type="term" value="F:adenylate cyclase activity"/>
    <property type="evidence" value="ECO:0007669"/>
    <property type="project" value="UniProtKB-EC"/>
</dbReference>
<feature type="binding site" evidence="18">
    <location>
        <position position="1100"/>
    </location>
    <ligand>
        <name>ATP</name>
        <dbReference type="ChEBI" id="CHEBI:30616"/>
    </ligand>
</feature>
<keyword evidence="12 20" id="KW-1133">Transmembrane helix</keyword>
<dbReference type="Proteomes" id="UP000694844">
    <property type="component" value="Chromosome 9"/>
</dbReference>
<feature type="binding site" evidence="18">
    <location>
        <begin position="1060"/>
        <end position="1064"/>
    </location>
    <ligand>
        <name>ATP</name>
        <dbReference type="ChEBI" id="CHEBI:30616"/>
    </ligand>
</feature>
<keyword evidence="7 17" id="KW-0479">Metal-binding</keyword>
<comment type="cofactor">
    <cofactor evidence="3 17">
        <name>Mg(2+)</name>
        <dbReference type="ChEBI" id="CHEBI:18420"/>
    </cofactor>
</comment>
<proteinExistence type="inferred from homology"/>
<evidence type="ECO:0000256" key="12">
    <source>
        <dbReference type="ARBA" id="ARBA00022989"/>
    </source>
</evidence>